<protein>
    <recommendedName>
        <fullName evidence="3">alpha-L-fucosidase</fullName>
        <ecNumber evidence="3">3.2.1.51</ecNumber>
    </recommendedName>
</protein>
<dbReference type="InterPro" id="IPR000933">
    <property type="entry name" value="Glyco_hydro_29"/>
</dbReference>
<dbReference type="PRINTS" id="PR00741">
    <property type="entry name" value="GLHYDRLASE29"/>
</dbReference>
<dbReference type="PANTHER" id="PTHR10030:SF37">
    <property type="entry name" value="ALPHA-L-FUCOSIDASE-RELATED"/>
    <property type="match status" value="1"/>
</dbReference>
<organism evidence="9 10">
    <name type="scientific">Truncatella angustata</name>
    <dbReference type="NCBI Taxonomy" id="152316"/>
    <lineage>
        <taxon>Eukaryota</taxon>
        <taxon>Fungi</taxon>
        <taxon>Dikarya</taxon>
        <taxon>Ascomycota</taxon>
        <taxon>Pezizomycotina</taxon>
        <taxon>Sordariomycetes</taxon>
        <taxon>Xylariomycetidae</taxon>
        <taxon>Amphisphaeriales</taxon>
        <taxon>Sporocadaceae</taxon>
        <taxon>Truncatella</taxon>
    </lineage>
</organism>
<keyword evidence="5 9" id="KW-0378">Hydrolase</keyword>
<dbReference type="SMART" id="SM00812">
    <property type="entry name" value="Alpha_L_fucos"/>
    <property type="match status" value="1"/>
</dbReference>
<dbReference type="InterPro" id="IPR016286">
    <property type="entry name" value="FUC_metazoa-typ"/>
</dbReference>
<evidence type="ECO:0000256" key="1">
    <source>
        <dbReference type="ARBA" id="ARBA00004071"/>
    </source>
</evidence>
<keyword evidence="10" id="KW-1185">Reference proteome</keyword>
<feature type="signal peptide" evidence="7">
    <location>
        <begin position="1"/>
        <end position="17"/>
    </location>
</feature>
<dbReference type="InterPro" id="IPR057739">
    <property type="entry name" value="Glyco_hydro_29_N"/>
</dbReference>
<dbReference type="PANTHER" id="PTHR10030">
    <property type="entry name" value="ALPHA-L-FUCOSIDASE"/>
    <property type="match status" value="1"/>
</dbReference>
<evidence type="ECO:0000256" key="2">
    <source>
        <dbReference type="ARBA" id="ARBA00007951"/>
    </source>
</evidence>
<comment type="similarity">
    <text evidence="2">Belongs to the glycosyl hydrolase 29 family.</text>
</comment>
<evidence type="ECO:0000259" key="8">
    <source>
        <dbReference type="Pfam" id="PF01120"/>
    </source>
</evidence>
<evidence type="ECO:0000313" key="9">
    <source>
        <dbReference type="EMBL" id="KAH6647122.1"/>
    </source>
</evidence>
<dbReference type="SUPFAM" id="SSF51445">
    <property type="entry name" value="(Trans)glycosidases"/>
    <property type="match status" value="1"/>
</dbReference>
<feature type="chain" id="PRO_5040261847" description="alpha-L-fucosidase" evidence="7">
    <location>
        <begin position="18"/>
        <end position="784"/>
    </location>
</feature>
<keyword evidence="4 7" id="KW-0732">Signal</keyword>
<dbReference type="RefSeq" id="XP_045953636.1">
    <property type="nucleotide sequence ID" value="XM_046103938.1"/>
</dbReference>
<evidence type="ECO:0000256" key="4">
    <source>
        <dbReference type="ARBA" id="ARBA00022729"/>
    </source>
</evidence>
<dbReference type="GeneID" id="70132829"/>
<evidence type="ECO:0000256" key="7">
    <source>
        <dbReference type="SAM" id="SignalP"/>
    </source>
</evidence>
<dbReference type="GO" id="GO:0006004">
    <property type="term" value="P:fucose metabolic process"/>
    <property type="evidence" value="ECO:0007669"/>
    <property type="project" value="InterPro"/>
</dbReference>
<accession>A0A9P8UDB9</accession>
<comment type="function">
    <text evidence="1">Alpha-L-fucosidase is responsible for hydrolyzing the alpha-1,6-linked fucose joined to the reducing-end N-acetylglucosamine of the carbohydrate moieties of glycoproteins.</text>
</comment>
<feature type="domain" description="Glycoside hydrolase family 29 N-terminal" evidence="8">
    <location>
        <begin position="330"/>
        <end position="683"/>
    </location>
</feature>
<evidence type="ECO:0000256" key="3">
    <source>
        <dbReference type="ARBA" id="ARBA00012662"/>
    </source>
</evidence>
<dbReference type="Gene3D" id="3.20.20.80">
    <property type="entry name" value="Glycosidases"/>
    <property type="match status" value="1"/>
</dbReference>
<dbReference type="OrthoDB" id="6039950at2759"/>
<dbReference type="GO" id="GO:0016139">
    <property type="term" value="P:glycoside catabolic process"/>
    <property type="evidence" value="ECO:0007669"/>
    <property type="project" value="TreeGrafter"/>
</dbReference>
<dbReference type="AlphaFoldDB" id="A0A9P8UDB9"/>
<comment type="caution">
    <text evidence="9">The sequence shown here is derived from an EMBL/GenBank/DDBJ whole genome shotgun (WGS) entry which is preliminary data.</text>
</comment>
<sequence>MQFTFCCVIAVAATSWAQVLNPLYTAVQYTTIGTQPLDIASICDNKAFGWMPGDADFDGNQNSFPAQHHPGTNLTYGGVHYELQSLQNDGNDNFVAQSQLLEITPARYFSVHILASAETSTTGGNIKATYADGTETIAEITVPPWWLWAYPSGGDIVMPFYYTNESINFNRSNIFQTTSWLDSSKNLTALLMPNSSSSSRLHIFSMTLSPASSSETAQAPQLAVQYARSTKKYADCAATQIFEVTVRNIDGHKWVLANDPVVVGIESDGVETVRPATIKRLRPGDQVTVQVEVANKNGVEKGTTGTATARLNSKTVDLSHTFEATFGIGAYEATYESIYTHESPEWFNNAKFGIFIHWGLYSIPAWGNSGVNETYAEWYWWNMIAGSETSDQTYEYHLATYGANFTYDDLIEEFSATAYNAKDWVDLFNDAGVTYFVQVAKHHDGFALFDLPRNVSQRTSVAQYPHRDFIKELFDAAAKYQPHLHRAAYYSLPEWFHPDYAPYGFGRWPGHSATNPFTNSTLPYTGHVPVSDYLRDLVLPEMQTLAALGSEIMWCDIGGPNLTAEFAAQWYNEAIAQDRQVTMNNRCGLPGDFDTPEYSTLSVTQKRKWESNAGMDPYSYGYNRATSVAGYMNASTIVTSLVDITSKNGNYLLDIGPTGNGSILDVEARHLREAGSWIKDHAEAIFNTTSWFVTPQEGKDVRFTTTMDAFYIFVMNQVNSSLALTSEIPWVEGDEVTVVGGSLHGSVVPTSSGIVDGLRVVQLEISDSVRGADKWTWVFKISYI</sequence>
<dbReference type="GO" id="GO:0004560">
    <property type="term" value="F:alpha-L-fucosidase activity"/>
    <property type="evidence" value="ECO:0007669"/>
    <property type="project" value="UniProtKB-EC"/>
</dbReference>
<dbReference type="Pfam" id="PF01120">
    <property type="entry name" value="Alpha_L_fucos"/>
    <property type="match status" value="1"/>
</dbReference>
<reference evidence="9" key="1">
    <citation type="journal article" date="2021" name="Nat. Commun.">
        <title>Genetic determinants of endophytism in the Arabidopsis root mycobiome.</title>
        <authorList>
            <person name="Mesny F."/>
            <person name="Miyauchi S."/>
            <person name="Thiergart T."/>
            <person name="Pickel B."/>
            <person name="Atanasova L."/>
            <person name="Karlsson M."/>
            <person name="Huettel B."/>
            <person name="Barry K.W."/>
            <person name="Haridas S."/>
            <person name="Chen C."/>
            <person name="Bauer D."/>
            <person name="Andreopoulos W."/>
            <person name="Pangilinan J."/>
            <person name="LaButti K."/>
            <person name="Riley R."/>
            <person name="Lipzen A."/>
            <person name="Clum A."/>
            <person name="Drula E."/>
            <person name="Henrissat B."/>
            <person name="Kohler A."/>
            <person name="Grigoriev I.V."/>
            <person name="Martin F.M."/>
            <person name="Hacquard S."/>
        </authorList>
    </citation>
    <scope>NUCLEOTIDE SEQUENCE</scope>
    <source>
        <strain evidence="9">MPI-SDFR-AT-0073</strain>
    </source>
</reference>
<gene>
    <name evidence="9" type="ORF">BKA67DRAFT_581708</name>
</gene>
<dbReference type="EMBL" id="JAGPXC010000009">
    <property type="protein sequence ID" value="KAH6647122.1"/>
    <property type="molecule type" value="Genomic_DNA"/>
</dbReference>
<evidence type="ECO:0000256" key="6">
    <source>
        <dbReference type="ARBA" id="ARBA00023295"/>
    </source>
</evidence>
<dbReference type="Proteomes" id="UP000758603">
    <property type="component" value="Unassembled WGS sequence"/>
</dbReference>
<dbReference type="InterPro" id="IPR017853">
    <property type="entry name" value="GH"/>
</dbReference>
<evidence type="ECO:0000256" key="5">
    <source>
        <dbReference type="ARBA" id="ARBA00022801"/>
    </source>
</evidence>
<name>A0A9P8UDB9_9PEZI</name>
<evidence type="ECO:0000313" key="10">
    <source>
        <dbReference type="Proteomes" id="UP000758603"/>
    </source>
</evidence>
<keyword evidence="6" id="KW-0326">Glycosidase</keyword>
<dbReference type="EC" id="3.2.1.51" evidence="3"/>
<proteinExistence type="inferred from homology"/>